<gene>
    <name evidence="3" type="ORF">ANN_22118</name>
</gene>
<dbReference type="EMBL" id="JAJSOF020000033">
    <property type="protein sequence ID" value="KAJ4429914.1"/>
    <property type="molecule type" value="Genomic_DNA"/>
</dbReference>
<proteinExistence type="predicted"/>
<feature type="region of interest" description="Disordered" evidence="1">
    <location>
        <begin position="563"/>
        <end position="582"/>
    </location>
</feature>
<evidence type="ECO:0000313" key="3">
    <source>
        <dbReference type="EMBL" id="KAJ4429914.1"/>
    </source>
</evidence>
<evidence type="ECO:0000256" key="1">
    <source>
        <dbReference type="SAM" id="MobiDB-lite"/>
    </source>
</evidence>
<feature type="domain" description="DUF4817" evidence="2">
    <location>
        <begin position="341"/>
        <end position="394"/>
    </location>
</feature>
<comment type="caution">
    <text evidence="3">The sequence shown here is derived from an EMBL/GenBank/DDBJ whole genome shotgun (WGS) entry which is preliminary data.</text>
</comment>
<dbReference type="InterPro" id="IPR032135">
    <property type="entry name" value="DUF4817"/>
</dbReference>
<protein>
    <recommendedName>
        <fullName evidence="2">DUF4817 domain-containing protein</fullName>
    </recommendedName>
</protein>
<dbReference type="Pfam" id="PF16087">
    <property type="entry name" value="DUF4817"/>
    <property type="match status" value="1"/>
</dbReference>
<reference evidence="3 4" key="1">
    <citation type="journal article" date="2022" name="Allergy">
        <title>Genome assembly and annotation of Periplaneta americana reveal a comprehensive cockroach allergen profile.</title>
        <authorList>
            <person name="Wang L."/>
            <person name="Xiong Q."/>
            <person name="Saelim N."/>
            <person name="Wang L."/>
            <person name="Nong W."/>
            <person name="Wan A.T."/>
            <person name="Shi M."/>
            <person name="Liu X."/>
            <person name="Cao Q."/>
            <person name="Hui J.H.L."/>
            <person name="Sookrung N."/>
            <person name="Leung T.F."/>
            <person name="Tungtrongchitr A."/>
            <person name="Tsui S.K.W."/>
        </authorList>
    </citation>
    <scope>NUCLEOTIDE SEQUENCE [LARGE SCALE GENOMIC DNA]</scope>
    <source>
        <strain evidence="3">PWHHKU_190912</strain>
    </source>
</reference>
<evidence type="ECO:0000313" key="4">
    <source>
        <dbReference type="Proteomes" id="UP001148838"/>
    </source>
</evidence>
<organism evidence="3 4">
    <name type="scientific">Periplaneta americana</name>
    <name type="common">American cockroach</name>
    <name type="synonym">Blatta americana</name>
    <dbReference type="NCBI Taxonomy" id="6978"/>
    <lineage>
        <taxon>Eukaryota</taxon>
        <taxon>Metazoa</taxon>
        <taxon>Ecdysozoa</taxon>
        <taxon>Arthropoda</taxon>
        <taxon>Hexapoda</taxon>
        <taxon>Insecta</taxon>
        <taxon>Pterygota</taxon>
        <taxon>Neoptera</taxon>
        <taxon>Polyneoptera</taxon>
        <taxon>Dictyoptera</taxon>
        <taxon>Blattodea</taxon>
        <taxon>Blattoidea</taxon>
        <taxon>Blattidae</taxon>
        <taxon>Blattinae</taxon>
        <taxon>Periplaneta</taxon>
    </lineage>
</organism>
<keyword evidence="4" id="KW-1185">Reference proteome</keyword>
<sequence length="582" mass="67161">MAGLCEDGNEPPGSLKANTFPLQLSTVCTETQTLQRFDGAVMRVVVCSGPDDLYMAEEPLCSSMAYKCPPAGTVPMDTGADSTGYTAYPDTELLYPNLTHQIFRLSMPQCHKAELVELVFHRLLAYSGKKKTGPTFVADFRALFTPEHDSLFYNVVIFYNDEVRSEESPKDYPAFAFWLRKTSEKPNQNHYRSSKHNRYLVRIRLFFFNESIVTIDFSQTTIVRLPLRYVVRNKTQATQYEFAYQRTTLMELLHSMEFKYKIHGSQPAAMESLRIRMWRSSYLWNIEYYRQLGYEEVKDNEWYYDCPSPYHCHRIRLVGTEEKCLVRKWIGKQICSRRRYSFREQADIIFMYGRANGNGREAVRLYQMAFPDRRQPNHQTFVAVYCCVGETGTVAPQTGDRGRPRIVRTSNLEEDILHCADDDPACGFPTVCGFETVCDFPTVCDSPTVFGFSPVYAFPIVCVFQTGVDNVRYLLIHKDVGERTLEEYTICSAGHELARTRIELSMMMMVMMMFRFPPSKVDDAQFYKDRYSASSYDERVMERRKFSPAPGFEPGFSTLRADALSTKPHRNTTPASDRIVSH</sequence>
<evidence type="ECO:0000259" key="2">
    <source>
        <dbReference type="Pfam" id="PF16087"/>
    </source>
</evidence>
<dbReference type="Proteomes" id="UP001148838">
    <property type="component" value="Unassembled WGS sequence"/>
</dbReference>
<accession>A0ABQ8S788</accession>
<name>A0ABQ8S788_PERAM</name>